<dbReference type="Proteomes" id="UP000232323">
    <property type="component" value="Unassembled WGS sequence"/>
</dbReference>
<accession>A0A250XN75</accession>
<gene>
    <name evidence="3" type="ORF">CEUSTIGMA_g11886.t1</name>
</gene>
<reference evidence="3 4" key="1">
    <citation type="submission" date="2017-08" db="EMBL/GenBank/DDBJ databases">
        <title>Acidophilic green algal genome provides insights into adaptation to an acidic environment.</title>
        <authorList>
            <person name="Hirooka S."/>
            <person name="Hirose Y."/>
            <person name="Kanesaki Y."/>
            <person name="Higuchi S."/>
            <person name="Fujiwara T."/>
            <person name="Onuma R."/>
            <person name="Era A."/>
            <person name="Ohbayashi R."/>
            <person name="Uzuka A."/>
            <person name="Nozaki H."/>
            <person name="Yoshikawa H."/>
            <person name="Miyagishima S.Y."/>
        </authorList>
    </citation>
    <scope>NUCLEOTIDE SEQUENCE [LARGE SCALE GENOMIC DNA]</scope>
    <source>
        <strain evidence="3 4">NIES-2499</strain>
    </source>
</reference>
<protein>
    <submittedName>
        <fullName evidence="3">Uncharacterized protein</fullName>
    </submittedName>
</protein>
<dbReference type="EMBL" id="BEGY01000126">
    <property type="protein sequence ID" value="GAX84466.1"/>
    <property type="molecule type" value="Genomic_DNA"/>
</dbReference>
<name>A0A250XN75_9CHLO</name>
<evidence type="ECO:0000313" key="4">
    <source>
        <dbReference type="Proteomes" id="UP000232323"/>
    </source>
</evidence>
<feature type="compositionally biased region" description="Basic and acidic residues" evidence="2">
    <location>
        <begin position="69"/>
        <end position="81"/>
    </location>
</feature>
<dbReference type="AlphaFoldDB" id="A0A250XN75"/>
<proteinExistence type="predicted"/>
<evidence type="ECO:0000256" key="1">
    <source>
        <dbReference type="SAM" id="Coils"/>
    </source>
</evidence>
<sequence length="1018" mass="107448">MEVYQNPEFERKLDESGEVFAIDTLYRSVKPQKALPAMQHSSSGRFQTEKATAKSNDKLPRIGAATALEAEKKVSPVKMEEEGPSNTVPNGHLASSGKPHPPFTSHGSLGGGPLIAMNSVWPSGGRVVSPQRAWMTVGGHYRDHGGGFELEAPTASRIIAKLKLLEDYIRSGSTGSYSASGIASNGTADDLIKRITEMEERLADRDLSQARLEQKLHKTELAVKAASASSNLEAKINDIAEKVKRIKASVAKIDTQISAGEARASQLQSAIDQATKSSSARMTALEGKMEAVKTGADKAVMDLGAALGSKLESTRSTLDARLSENAVQTLKMISQSSEKDREETRLALAQIERETARVEARLQEGSQAQTASLTLVSDAIGGQQQRILDLEKQVEMLNGAVAAAGKEAEEKMQGTLAVMLTRMQALEEAAKEKGLENTASAATFMPAAAAAEEEGSSTLAGTVAALQAQMLDINGRLLLQKVAIISAEDSASDNRSSAIQQAEQLATSVGYLAHKLEEMSQRLAAVEDKGVTYKEVVVSCRDSAQAATAATAATTATATEGEDVAQAPVAPPSLSIADSATLLSLQETLELIHARVIALESATTQKTAHLADSAGEGRGSIHTLSEATGVLQQVLERIQVIENRLSVSSPAEVGHGADSATSVTPISLEVLEHITNRIKALEEGTAASSPTSYAAEGAAPSAATAATEGAAELSLRVDSLADELHDRVTELQEKMSNLLQLIVQRVKSLEVMVNGPASASRAATPLELKPPPGSVEVVQNPEVTSLQQQLEAVQSRLVAIESDSIKVPLELKIVSETSPEQVPTQQSRLEEDVASLTVQLHELQERFKTELAAVYASAAAAAAAAAAVLPGTAVADMTYQPLAGNAEGSVHVAMVEQRLNEIREEGVSKLQDIHEKVTPVLQLLVQRVKDLETAGSTSSSAPGAGSVEVATVPLVDTAVIEKRMETMQKESSELSGRISAVEDSLTQKLNAMQGKVTNVMQLLVQRVKALESAAGVPR</sequence>
<evidence type="ECO:0000256" key="2">
    <source>
        <dbReference type="SAM" id="MobiDB-lite"/>
    </source>
</evidence>
<dbReference type="Gene3D" id="1.20.5.170">
    <property type="match status" value="1"/>
</dbReference>
<keyword evidence="4" id="KW-1185">Reference proteome</keyword>
<feature type="compositionally biased region" description="Basic and acidic residues" evidence="2">
    <location>
        <begin position="47"/>
        <end position="60"/>
    </location>
</feature>
<organism evidence="3 4">
    <name type="scientific">Chlamydomonas eustigma</name>
    <dbReference type="NCBI Taxonomy" id="1157962"/>
    <lineage>
        <taxon>Eukaryota</taxon>
        <taxon>Viridiplantae</taxon>
        <taxon>Chlorophyta</taxon>
        <taxon>core chlorophytes</taxon>
        <taxon>Chlorophyceae</taxon>
        <taxon>CS clade</taxon>
        <taxon>Chlamydomonadales</taxon>
        <taxon>Chlamydomonadaceae</taxon>
        <taxon>Chlamydomonas</taxon>
    </lineage>
</organism>
<dbReference type="STRING" id="1157962.A0A250XN75"/>
<feature type="region of interest" description="Disordered" evidence="2">
    <location>
        <begin position="34"/>
        <end position="109"/>
    </location>
</feature>
<feature type="coiled-coil region" evidence="1">
    <location>
        <begin position="334"/>
        <end position="368"/>
    </location>
</feature>
<feature type="coiled-coil region" evidence="1">
    <location>
        <begin position="783"/>
        <end position="846"/>
    </location>
</feature>
<evidence type="ECO:0000313" key="3">
    <source>
        <dbReference type="EMBL" id="GAX84466.1"/>
    </source>
</evidence>
<comment type="caution">
    <text evidence="3">The sequence shown here is derived from an EMBL/GenBank/DDBJ whole genome shotgun (WGS) entry which is preliminary data.</text>
</comment>
<keyword evidence="1" id="KW-0175">Coiled coil</keyword>